<evidence type="ECO:0000256" key="4">
    <source>
        <dbReference type="ARBA" id="ARBA00022989"/>
    </source>
</evidence>
<dbReference type="PANTHER" id="PTHR39087">
    <property type="entry name" value="UPF0104 MEMBRANE PROTEIN MJ1595"/>
    <property type="match status" value="1"/>
</dbReference>
<feature type="transmembrane region" description="Helical" evidence="7">
    <location>
        <begin position="301"/>
        <end position="322"/>
    </location>
</feature>
<keyword evidence="4 7" id="KW-1133">Transmembrane helix</keyword>
<feature type="transmembrane region" description="Helical" evidence="7">
    <location>
        <begin position="372"/>
        <end position="392"/>
    </location>
</feature>
<evidence type="ECO:0008006" key="10">
    <source>
        <dbReference type="Google" id="ProtNLM"/>
    </source>
</evidence>
<proteinExistence type="predicted"/>
<keyword evidence="3 7" id="KW-0812">Transmembrane</keyword>
<evidence type="ECO:0000313" key="8">
    <source>
        <dbReference type="EMBL" id="TCZ66752.1"/>
    </source>
</evidence>
<organism evidence="8 9">
    <name type="scientific">Roseicella aquatilis</name>
    <dbReference type="NCBI Taxonomy" id="2527868"/>
    <lineage>
        <taxon>Bacteria</taxon>
        <taxon>Pseudomonadati</taxon>
        <taxon>Pseudomonadota</taxon>
        <taxon>Alphaproteobacteria</taxon>
        <taxon>Acetobacterales</taxon>
        <taxon>Roseomonadaceae</taxon>
        <taxon>Roseicella</taxon>
    </lineage>
</organism>
<dbReference type="InterPro" id="IPR022791">
    <property type="entry name" value="L-PG_synthase/AglD"/>
</dbReference>
<reference evidence="8 9" key="1">
    <citation type="submission" date="2019-03" db="EMBL/GenBank/DDBJ databases">
        <title>Paracraurococcus aquatilis NE82 genome sequence.</title>
        <authorList>
            <person name="Zhao Y."/>
            <person name="Du Z."/>
        </authorList>
    </citation>
    <scope>NUCLEOTIDE SEQUENCE [LARGE SCALE GENOMIC DNA]</scope>
    <source>
        <strain evidence="8 9">NE82</strain>
    </source>
</reference>
<dbReference type="PANTHER" id="PTHR39087:SF2">
    <property type="entry name" value="UPF0104 MEMBRANE PROTEIN MJ1595"/>
    <property type="match status" value="1"/>
</dbReference>
<dbReference type="AlphaFoldDB" id="A0A4R4DUG9"/>
<dbReference type="Pfam" id="PF03706">
    <property type="entry name" value="LPG_synthase_TM"/>
    <property type="match status" value="1"/>
</dbReference>
<feature type="transmembrane region" description="Helical" evidence="7">
    <location>
        <begin position="278"/>
        <end position="295"/>
    </location>
</feature>
<sequence>MGPSCSRSRPSGSAAIRVPAMGSRLAGSRAWRQSALVSAQFQRHPALQATRRGGLGHGDGAGGGSGAGQEPGVRHRPAAPGAAGAGEGHNRPPCPPRCSPGQDRGAARHRCGGARWPALRRRRPRHPAGRAAARGAGALSTVGEQAAIARAPWWRRGVRNGLVLGALVLVAALALNIGDLEGLRRMVAEAPFAVAISVAVHGPQILLTALAWRALLPPEHRPPVAAMVRLRWYRESANALLPAGALVGQAAAARLLSRRGVPGRMAGATATVDMTLEAVSQLFFTLAGVALLLGAGDSEGLLGFAAIGFGIALGGAGAMVLVQRRLPLALLERGLARLARRWPAVQPGAIRGFQDAILALHADWPRLAAATLWHTVAWLLGTLEIAGVLWLLGHPVTLAEALVIESLAQALRNAGVLLPGALAVQEGAIIGAAALVGVPPGLAVGVALTRRARELLMSLPGLLAWQRAEVAGMRRQPDGTSAGQGD</sequence>
<comment type="subcellular location">
    <subcellularLocation>
        <location evidence="1">Cell membrane</location>
        <topology evidence="1">Multi-pass membrane protein</topology>
    </subcellularLocation>
</comment>
<keyword evidence="2" id="KW-1003">Cell membrane</keyword>
<protein>
    <recommendedName>
        <fullName evidence="10">Flippase-like domain-containing protein</fullName>
    </recommendedName>
</protein>
<gene>
    <name evidence="8" type="ORF">EXY23_01185</name>
</gene>
<keyword evidence="5 7" id="KW-0472">Membrane</keyword>
<feature type="transmembrane region" description="Helical" evidence="7">
    <location>
        <begin position="192"/>
        <end position="216"/>
    </location>
</feature>
<dbReference type="EMBL" id="SKBM01000001">
    <property type="protein sequence ID" value="TCZ66752.1"/>
    <property type="molecule type" value="Genomic_DNA"/>
</dbReference>
<name>A0A4R4DUG9_9PROT</name>
<dbReference type="GO" id="GO:0005886">
    <property type="term" value="C:plasma membrane"/>
    <property type="evidence" value="ECO:0007669"/>
    <property type="project" value="UniProtKB-SubCell"/>
</dbReference>
<evidence type="ECO:0000256" key="1">
    <source>
        <dbReference type="ARBA" id="ARBA00004651"/>
    </source>
</evidence>
<evidence type="ECO:0000313" key="9">
    <source>
        <dbReference type="Proteomes" id="UP000295023"/>
    </source>
</evidence>
<evidence type="ECO:0000256" key="2">
    <source>
        <dbReference type="ARBA" id="ARBA00022475"/>
    </source>
</evidence>
<dbReference type="OrthoDB" id="7348988at2"/>
<feature type="transmembrane region" description="Helical" evidence="7">
    <location>
        <begin position="161"/>
        <end position="180"/>
    </location>
</feature>
<keyword evidence="9" id="KW-1185">Reference proteome</keyword>
<feature type="compositionally biased region" description="Gly residues" evidence="6">
    <location>
        <begin position="53"/>
        <end position="69"/>
    </location>
</feature>
<feature type="region of interest" description="Disordered" evidence="6">
    <location>
        <begin position="43"/>
        <end position="136"/>
    </location>
</feature>
<dbReference type="Proteomes" id="UP000295023">
    <property type="component" value="Unassembled WGS sequence"/>
</dbReference>
<accession>A0A4R4DUG9</accession>
<feature type="compositionally biased region" description="Basic residues" evidence="6">
    <location>
        <begin position="107"/>
        <end position="128"/>
    </location>
</feature>
<evidence type="ECO:0000256" key="6">
    <source>
        <dbReference type="SAM" id="MobiDB-lite"/>
    </source>
</evidence>
<comment type="caution">
    <text evidence="8">The sequence shown here is derived from an EMBL/GenBank/DDBJ whole genome shotgun (WGS) entry which is preliminary data.</text>
</comment>
<feature type="transmembrane region" description="Helical" evidence="7">
    <location>
        <begin position="427"/>
        <end position="448"/>
    </location>
</feature>
<evidence type="ECO:0000256" key="5">
    <source>
        <dbReference type="ARBA" id="ARBA00023136"/>
    </source>
</evidence>
<evidence type="ECO:0000256" key="3">
    <source>
        <dbReference type="ARBA" id="ARBA00022692"/>
    </source>
</evidence>
<dbReference type="NCBIfam" id="TIGR03476">
    <property type="entry name" value="HpnL"/>
    <property type="match status" value="1"/>
</dbReference>
<evidence type="ECO:0000256" key="7">
    <source>
        <dbReference type="SAM" id="Phobius"/>
    </source>
</evidence>